<dbReference type="AlphaFoldDB" id="A0AAV2YH22"/>
<reference evidence="4" key="1">
    <citation type="submission" date="2022-11" db="EMBL/GenBank/DDBJ databases">
        <authorList>
            <person name="Morgan W.R."/>
            <person name="Tartar A."/>
        </authorList>
    </citation>
    <scope>NUCLEOTIDE SEQUENCE</scope>
    <source>
        <strain evidence="4">ARSEF 373</strain>
    </source>
</reference>
<keyword evidence="1" id="KW-0863">Zinc-finger</keyword>
<organism evidence="4 5">
    <name type="scientific">Lagenidium giganteum</name>
    <dbReference type="NCBI Taxonomy" id="4803"/>
    <lineage>
        <taxon>Eukaryota</taxon>
        <taxon>Sar</taxon>
        <taxon>Stramenopiles</taxon>
        <taxon>Oomycota</taxon>
        <taxon>Peronosporomycetes</taxon>
        <taxon>Pythiales</taxon>
        <taxon>Pythiaceae</taxon>
    </lineage>
</organism>
<feature type="domain" description="C3H1-type" evidence="3">
    <location>
        <begin position="57"/>
        <end position="75"/>
    </location>
</feature>
<keyword evidence="1" id="KW-0479">Metal-binding</keyword>
<reference evidence="4" key="2">
    <citation type="journal article" date="2023" name="Microbiol Resour">
        <title>Decontamination and Annotation of the Draft Genome Sequence of the Oomycete Lagenidium giganteum ARSEF 373.</title>
        <authorList>
            <person name="Morgan W.R."/>
            <person name="Tartar A."/>
        </authorList>
    </citation>
    <scope>NUCLEOTIDE SEQUENCE</scope>
    <source>
        <strain evidence="4">ARSEF 373</strain>
    </source>
</reference>
<dbReference type="EMBL" id="DAKRPA010000256">
    <property type="protein sequence ID" value="DAZ94327.1"/>
    <property type="molecule type" value="Genomic_DNA"/>
</dbReference>
<feature type="region of interest" description="Disordered" evidence="2">
    <location>
        <begin position="28"/>
        <end position="54"/>
    </location>
</feature>
<comment type="caution">
    <text evidence="4">The sequence shown here is derived from an EMBL/GenBank/DDBJ whole genome shotgun (WGS) entry which is preliminary data.</text>
</comment>
<proteinExistence type="predicted"/>
<gene>
    <name evidence="4" type="ORF">N0F65_012130</name>
</gene>
<dbReference type="GO" id="GO:0008270">
    <property type="term" value="F:zinc ion binding"/>
    <property type="evidence" value="ECO:0007669"/>
    <property type="project" value="UniProtKB-KW"/>
</dbReference>
<dbReference type="Pfam" id="PF00642">
    <property type="entry name" value="zf-CCCH"/>
    <property type="match status" value="1"/>
</dbReference>
<keyword evidence="1" id="KW-0862">Zinc</keyword>
<evidence type="ECO:0000313" key="5">
    <source>
        <dbReference type="Proteomes" id="UP001146120"/>
    </source>
</evidence>
<accession>A0AAV2YH22</accession>
<feature type="compositionally biased region" description="Polar residues" evidence="2">
    <location>
        <begin position="36"/>
        <end position="54"/>
    </location>
</feature>
<dbReference type="PROSITE" id="PS50103">
    <property type="entry name" value="ZF_C3H1"/>
    <property type="match status" value="1"/>
</dbReference>
<name>A0AAV2YH22_9STRA</name>
<evidence type="ECO:0000313" key="4">
    <source>
        <dbReference type="EMBL" id="DAZ94327.1"/>
    </source>
</evidence>
<feature type="zinc finger region" description="C3H1-type" evidence="1">
    <location>
        <begin position="57"/>
        <end position="75"/>
    </location>
</feature>
<protein>
    <recommendedName>
        <fullName evidence="3">C3H1-type domain-containing protein</fullName>
    </recommendedName>
</protein>
<keyword evidence="5" id="KW-1185">Reference proteome</keyword>
<dbReference type="InterPro" id="IPR000571">
    <property type="entry name" value="Znf_CCCH"/>
</dbReference>
<dbReference type="Gene3D" id="4.10.1000.10">
    <property type="entry name" value="Zinc finger, CCCH-type"/>
    <property type="match status" value="1"/>
</dbReference>
<evidence type="ECO:0000259" key="3">
    <source>
        <dbReference type="PROSITE" id="PS50103"/>
    </source>
</evidence>
<sequence length="93" mass="10298">MDHLNYYPMSKDNFLQIDTSAEDAYALHGMPADDGLSNSPTYMNEENSPKNGTKSSLYKTELCKRFSEFGNCRYGGVYANLPDSYDGTGVSSC</sequence>
<evidence type="ECO:0000256" key="2">
    <source>
        <dbReference type="SAM" id="MobiDB-lite"/>
    </source>
</evidence>
<dbReference type="Proteomes" id="UP001146120">
    <property type="component" value="Unassembled WGS sequence"/>
</dbReference>
<evidence type="ECO:0000256" key="1">
    <source>
        <dbReference type="PROSITE-ProRule" id="PRU00723"/>
    </source>
</evidence>